<feature type="chain" id="PRO_5002535730" evidence="1">
    <location>
        <begin position="28"/>
        <end position="496"/>
    </location>
</feature>
<proteinExistence type="predicted"/>
<dbReference type="Proteomes" id="UP000033986">
    <property type="component" value="Unassembled WGS sequence"/>
</dbReference>
<dbReference type="EMBL" id="LCDB01000004">
    <property type="protein sequence ID" value="KKS44714.1"/>
    <property type="molecule type" value="Genomic_DNA"/>
</dbReference>
<feature type="signal peptide" evidence="1">
    <location>
        <begin position="1"/>
        <end position="27"/>
    </location>
</feature>
<name>A0A0G0Z7V9_9BACT</name>
<dbReference type="AlphaFoldDB" id="A0A0G0Z7V9"/>
<protein>
    <submittedName>
        <fullName evidence="2">Uncharacterized protein</fullName>
    </submittedName>
</protein>
<organism evidence="2 3">
    <name type="scientific">Candidatus Azambacteria bacterium GW2011_GWB1_42_17</name>
    <dbReference type="NCBI Taxonomy" id="1618615"/>
    <lineage>
        <taxon>Bacteria</taxon>
        <taxon>Candidatus Azamiibacteriota</taxon>
    </lineage>
</organism>
<evidence type="ECO:0000313" key="2">
    <source>
        <dbReference type="EMBL" id="KKS44714.1"/>
    </source>
</evidence>
<gene>
    <name evidence="2" type="ORF">UV07_C0004G0023</name>
</gene>
<keyword evidence="1" id="KW-0732">Signal</keyword>
<comment type="caution">
    <text evidence="2">The sequence shown here is derived from an EMBL/GenBank/DDBJ whole genome shotgun (WGS) entry which is preliminary data.</text>
</comment>
<accession>A0A0G0Z7V9</accession>
<reference evidence="2 3" key="1">
    <citation type="journal article" date="2015" name="Nature">
        <title>rRNA introns, odd ribosomes, and small enigmatic genomes across a large radiation of phyla.</title>
        <authorList>
            <person name="Brown C.T."/>
            <person name="Hug L.A."/>
            <person name="Thomas B.C."/>
            <person name="Sharon I."/>
            <person name="Castelle C.J."/>
            <person name="Singh A."/>
            <person name="Wilkins M.J."/>
            <person name="Williams K.H."/>
            <person name="Banfield J.F."/>
        </authorList>
    </citation>
    <scope>NUCLEOTIDE SEQUENCE [LARGE SCALE GENOMIC DNA]</scope>
</reference>
<evidence type="ECO:0000256" key="1">
    <source>
        <dbReference type="SAM" id="SignalP"/>
    </source>
</evidence>
<evidence type="ECO:0000313" key="3">
    <source>
        <dbReference type="Proteomes" id="UP000033986"/>
    </source>
</evidence>
<sequence length="496" mass="53510">MRRLNKIIIAAAVVLSLFSILPQSAEAAVPVFETNPILTGVLPLDIPNLAEMTFEWAFKMAVEILRRQLLNMIVDQIVAWIQGGGTPRFITDWNGFFADAIDQAGGKFLQRINLGQLCSAFGPKLSAAFIPIPTFSERTSCTLSRVGANLDAFLKDFRKGNWIAWEEMVLRPQNNVYGAYVMAWDQYEIEKSAAAKAAAAETQAGRGFLSAKRCVKPAYSYETRCTAYDDNDQCKSYTSEFGGSKVQVGCDKWETVTPGLLVGELAAKAVGSDIDYIVSAQELKVYIAAISNAILNRIFAEGVGLLHSAFSGGGGGGSGGGGGNNTSSASQCAPLIGTAAYTDCVNAVQSGIDIREFQKNNLMKLIDQDLIYQNQLFGAEQATLAVLNQSTDILNQLKTCQGSESPALSQTKNDAKTISDQITKIQSDIVALQMKQQEIKSVTDITLIPSLYAKVAGVVNPAATQSLALSAQQETAQKQQAMNSYQQQLTSCQQQQ</sequence>